<dbReference type="Pfam" id="PF06863">
    <property type="entry name" value="DUF1254"/>
    <property type="match status" value="1"/>
</dbReference>
<keyword evidence="1" id="KW-0732">Signal</keyword>
<dbReference type="SUPFAM" id="SSF160935">
    <property type="entry name" value="VPA0735-like"/>
    <property type="match status" value="1"/>
</dbReference>
<reference evidence="4" key="1">
    <citation type="journal article" date="2019" name="Int. J. Syst. Evol. Microbiol.">
        <title>The Global Catalogue of Microorganisms (GCM) 10K type strain sequencing project: providing services to taxonomists for standard genome sequencing and annotation.</title>
        <authorList>
            <consortium name="The Broad Institute Genomics Platform"/>
            <consortium name="The Broad Institute Genome Sequencing Center for Infectious Disease"/>
            <person name="Wu L."/>
            <person name="Ma J."/>
        </authorList>
    </citation>
    <scope>NUCLEOTIDE SEQUENCE [LARGE SCALE GENOMIC DNA]</scope>
    <source>
        <strain evidence="4">CGMCC 4.1467</strain>
    </source>
</reference>
<evidence type="ECO:0000256" key="1">
    <source>
        <dbReference type="SAM" id="SignalP"/>
    </source>
</evidence>
<proteinExistence type="predicted"/>
<organism evidence="3 4">
    <name type="scientific">Haloferula chungangensis</name>
    <dbReference type="NCBI Taxonomy" id="1048331"/>
    <lineage>
        <taxon>Bacteria</taxon>
        <taxon>Pseudomonadati</taxon>
        <taxon>Verrucomicrobiota</taxon>
        <taxon>Verrucomicrobiia</taxon>
        <taxon>Verrucomicrobiales</taxon>
        <taxon>Verrucomicrobiaceae</taxon>
        <taxon>Haloferula</taxon>
    </lineage>
</organism>
<keyword evidence="4" id="KW-1185">Reference proteome</keyword>
<feature type="signal peptide" evidence="1">
    <location>
        <begin position="1"/>
        <end position="19"/>
    </location>
</feature>
<dbReference type="Gene3D" id="2.60.40.1610">
    <property type="entry name" value="Domain of unknown function DUF1254"/>
    <property type="match status" value="1"/>
</dbReference>
<evidence type="ECO:0000313" key="3">
    <source>
        <dbReference type="EMBL" id="MFC7338637.1"/>
    </source>
</evidence>
<dbReference type="RefSeq" id="WP_379714195.1">
    <property type="nucleotide sequence ID" value="NZ_JBHTBS010000008.1"/>
</dbReference>
<protein>
    <submittedName>
        <fullName evidence="3">DUF1254 domain-containing protein</fullName>
    </submittedName>
</protein>
<sequence>MKTRSTLLCLAATAFPVLSQDLPTTGTIDSRLGKLEIENGFPSQSTVQKLYDDLDFQRACQAYLWALPYTSMGEWQREQKETFGAGNFDFVDYLDYKDKLGLLTANATTPYSMAFPNIEKTGPMVVEVPAGAMAGGILDFWQRPMTDCGQTGPEKGAGAKFLILGPNDKDITPAPKGYYVFRSATNPKDSFGR</sequence>
<evidence type="ECO:0000313" key="4">
    <source>
        <dbReference type="Proteomes" id="UP001596472"/>
    </source>
</evidence>
<dbReference type="InterPro" id="IPR037050">
    <property type="entry name" value="DUF1254_sf"/>
</dbReference>
<comment type="caution">
    <text evidence="3">The sequence shown here is derived from an EMBL/GenBank/DDBJ whole genome shotgun (WGS) entry which is preliminary data.</text>
</comment>
<accession>A0ABW2L8B9</accession>
<gene>
    <name evidence="3" type="ORF">ACFQY0_15685</name>
</gene>
<name>A0ABW2L8B9_9BACT</name>
<dbReference type="EMBL" id="JBHTBS010000008">
    <property type="protein sequence ID" value="MFC7338637.1"/>
    <property type="molecule type" value="Genomic_DNA"/>
</dbReference>
<evidence type="ECO:0000259" key="2">
    <source>
        <dbReference type="Pfam" id="PF06863"/>
    </source>
</evidence>
<dbReference type="Proteomes" id="UP001596472">
    <property type="component" value="Unassembled WGS sequence"/>
</dbReference>
<feature type="chain" id="PRO_5045182022" evidence="1">
    <location>
        <begin position="20"/>
        <end position="193"/>
    </location>
</feature>
<dbReference type="InterPro" id="IPR010679">
    <property type="entry name" value="DUF1254"/>
</dbReference>
<feature type="domain" description="DUF1254" evidence="2">
    <location>
        <begin position="101"/>
        <end position="186"/>
    </location>
</feature>